<evidence type="ECO:0000313" key="1">
    <source>
        <dbReference type="EMBL" id="TFY77411.1"/>
    </source>
</evidence>
<keyword evidence="2" id="KW-1185">Reference proteome</keyword>
<reference evidence="1 2" key="1">
    <citation type="submission" date="2019-02" db="EMBL/GenBank/DDBJ databases">
        <title>Genome sequencing of the rare red list fungi Hericium alpestre (H. flagellum).</title>
        <authorList>
            <person name="Buettner E."/>
            <person name="Kellner H."/>
        </authorList>
    </citation>
    <scope>NUCLEOTIDE SEQUENCE [LARGE SCALE GENOMIC DNA]</scope>
    <source>
        <strain evidence="1 2">DSM 108284</strain>
    </source>
</reference>
<dbReference type="AlphaFoldDB" id="A0A4Y9ZU98"/>
<proteinExistence type="predicted"/>
<gene>
    <name evidence="1" type="ORF">EWM64_g6602</name>
</gene>
<dbReference type="EMBL" id="SFCI01000923">
    <property type="protein sequence ID" value="TFY77411.1"/>
    <property type="molecule type" value="Genomic_DNA"/>
</dbReference>
<evidence type="ECO:0008006" key="3">
    <source>
        <dbReference type="Google" id="ProtNLM"/>
    </source>
</evidence>
<organism evidence="1 2">
    <name type="scientific">Hericium alpestre</name>
    <dbReference type="NCBI Taxonomy" id="135208"/>
    <lineage>
        <taxon>Eukaryota</taxon>
        <taxon>Fungi</taxon>
        <taxon>Dikarya</taxon>
        <taxon>Basidiomycota</taxon>
        <taxon>Agaricomycotina</taxon>
        <taxon>Agaricomycetes</taxon>
        <taxon>Russulales</taxon>
        <taxon>Hericiaceae</taxon>
        <taxon>Hericium</taxon>
    </lineage>
</organism>
<accession>A0A4Y9ZU98</accession>
<name>A0A4Y9ZU98_9AGAM</name>
<evidence type="ECO:0000313" key="2">
    <source>
        <dbReference type="Proteomes" id="UP000298061"/>
    </source>
</evidence>
<dbReference type="STRING" id="135208.A0A4Y9ZU98"/>
<dbReference type="Proteomes" id="UP000298061">
    <property type="component" value="Unassembled WGS sequence"/>
</dbReference>
<protein>
    <recommendedName>
        <fullName evidence="3">Arrestin-like N-terminal domain-containing protein</fullName>
    </recommendedName>
</protein>
<dbReference type="OrthoDB" id="2586076at2759"/>
<sequence length="359" mass="39237">MGPRFWGLPRPAFGVNGLVEGSIKFDRRCTHVVRLSVTLLGKLKVTSTVRGMIADMNEQIIVNDTVDLPPPASSECGCYQTEQLYSFSLPFPTLVKGSASPLPPSFSAWSPGVSTEITYVVKIDVYRKGFRPHNGRTIPITYLPKTWPSQPPFRGDIMLYQGLRTARLQARWPCGANVASDSTAPTIEIALPPDPSFASGTRLPFKLTIACTGAPAHAKLLAGRAEVHLMRRTQVLLGGMRVLGSRDSDVARATLLETTQREGSSVELYELMLGELGKEQSWMMKDAVAVTYFLTVRVCPPAGASKFLPEYADQVPVRIASEPWGTRERELLQFGGHPAPALGLSMARGELRPSQTVGW</sequence>
<comment type="caution">
    <text evidence="1">The sequence shown here is derived from an EMBL/GenBank/DDBJ whole genome shotgun (WGS) entry which is preliminary data.</text>
</comment>